<evidence type="ECO:0000313" key="11">
    <source>
        <dbReference type="Proteomes" id="UP000245207"/>
    </source>
</evidence>
<gene>
    <name evidence="10" type="ORF">CTI12_AA561840</name>
</gene>
<keyword evidence="5 10" id="KW-0418">Kinase</keyword>
<dbReference type="SUPFAM" id="SSF56112">
    <property type="entry name" value="Protein kinase-like (PK-like)"/>
    <property type="match status" value="1"/>
</dbReference>
<dbReference type="SMART" id="SM00220">
    <property type="entry name" value="S_TKc"/>
    <property type="match status" value="1"/>
</dbReference>
<dbReference type="GO" id="GO:0035556">
    <property type="term" value="P:intracellular signal transduction"/>
    <property type="evidence" value="ECO:0007669"/>
    <property type="project" value="TreeGrafter"/>
</dbReference>
<dbReference type="Pfam" id="PF00069">
    <property type="entry name" value="Pkinase"/>
    <property type="match status" value="1"/>
</dbReference>
<dbReference type="GO" id="GO:0004674">
    <property type="term" value="F:protein serine/threonine kinase activity"/>
    <property type="evidence" value="ECO:0007669"/>
    <property type="project" value="UniProtKB-KW"/>
</dbReference>
<protein>
    <recommendedName>
        <fullName evidence="1">non-specific serine/threonine protein kinase</fullName>
        <ecNumber evidence="1">2.7.11.1</ecNumber>
    </recommendedName>
</protein>
<keyword evidence="11" id="KW-1185">Reference proteome</keyword>
<evidence type="ECO:0000256" key="5">
    <source>
        <dbReference type="ARBA" id="ARBA00022777"/>
    </source>
</evidence>
<proteinExistence type="predicted"/>
<dbReference type="GO" id="GO:0005524">
    <property type="term" value="F:ATP binding"/>
    <property type="evidence" value="ECO:0007669"/>
    <property type="project" value="UniProtKB-KW"/>
</dbReference>
<comment type="catalytic activity">
    <reaction evidence="7">
        <text>L-threonyl-[protein] + ATP = O-phospho-L-threonyl-[protein] + ADP + H(+)</text>
        <dbReference type="Rhea" id="RHEA:46608"/>
        <dbReference type="Rhea" id="RHEA-COMP:11060"/>
        <dbReference type="Rhea" id="RHEA-COMP:11605"/>
        <dbReference type="ChEBI" id="CHEBI:15378"/>
        <dbReference type="ChEBI" id="CHEBI:30013"/>
        <dbReference type="ChEBI" id="CHEBI:30616"/>
        <dbReference type="ChEBI" id="CHEBI:61977"/>
        <dbReference type="ChEBI" id="CHEBI:456216"/>
        <dbReference type="EC" id="2.7.11.1"/>
    </reaction>
</comment>
<dbReference type="Proteomes" id="UP000245207">
    <property type="component" value="Unassembled WGS sequence"/>
</dbReference>
<dbReference type="AlphaFoldDB" id="A0A2U1KUV7"/>
<dbReference type="InterPro" id="IPR011009">
    <property type="entry name" value="Kinase-like_dom_sf"/>
</dbReference>
<evidence type="ECO:0000256" key="7">
    <source>
        <dbReference type="ARBA" id="ARBA00047899"/>
    </source>
</evidence>
<dbReference type="STRING" id="35608.A0A2U1KUV7"/>
<dbReference type="EMBL" id="PKPP01013720">
    <property type="protein sequence ID" value="PWA40544.1"/>
    <property type="molecule type" value="Genomic_DNA"/>
</dbReference>
<dbReference type="InterPro" id="IPR000719">
    <property type="entry name" value="Prot_kinase_dom"/>
</dbReference>
<dbReference type="InterPro" id="IPR050236">
    <property type="entry name" value="Ser_Thr_kinase_AGC"/>
</dbReference>
<dbReference type="Gene3D" id="1.10.510.10">
    <property type="entry name" value="Transferase(Phosphotransferase) domain 1"/>
    <property type="match status" value="1"/>
</dbReference>
<dbReference type="EC" id="2.7.11.1" evidence="1"/>
<evidence type="ECO:0000313" key="10">
    <source>
        <dbReference type="EMBL" id="PWA40544.1"/>
    </source>
</evidence>
<accession>A0A2U1KUV7</accession>
<evidence type="ECO:0000256" key="1">
    <source>
        <dbReference type="ARBA" id="ARBA00012513"/>
    </source>
</evidence>
<evidence type="ECO:0000256" key="8">
    <source>
        <dbReference type="ARBA" id="ARBA00048679"/>
    </source>
</evidence>
<keyword evidence="4" id="KW-0547">Nucleotide-binding</keyword>
<dbReference type="PROSITE" id="PS50011">
    <property type="entry name" value="PROTEIN_KINASE_DOM"/>
    <property type="match status" value="1"/>
</dbReference>
<dbReference type="PANTHER" id="PTHR24356:SF396">
    <property type="entry name" value="PROTEIN KINASE FAMILY PROTEIN"/>
    <property type="match status" value="1"/>
</dbReference>
<evidence type="ECO:0000256" key="2">
    <source>
        <dbReference type="ARBA" id="ARBA00022527"/>
    </source>
</evidence>
<sequence>MRHSGDELILWVIMGYLLEGIMKKRLATQTRDIKPDNLILDRNGHLRLSDFGLCNPLESKFSSILLDDEDYANQGPINDTDGQQAYSTLGTLDYIAPEVLLKKAYGMECDWWSLGAIIMFFRHTYGLMVSSGICCMKWRLPINRLSLENWTLRISRSSLK</sequence>
<keyword evidence="2" id="KW-0723">Serine/threonine-protein kinase</keyword>
<organism evidence="10 11">
    <name type="scientific">Artemisia annua</name>
    <name type="common">Sweet wormwood</name>
    <dbReference type="NCBI Taxonomy" id="35608"/>
    <lineage>
        <taxon>Eukaryota</taxon>
        <taxon>Viridiplantae</taxon>
        <taxon>Streptophyta</taxon>
        <taxon>Embryophyta</taxon>
        <taxon>Tracheophyta</taxon>
        <taxon>Spermatophyta</taxon>
        <taxon>Magnoliopsida</taxon>
        <taxon>eudicotyledons</taxon>
        <taxon>Gunneridae</taxon>
        <taxon>Pentapetalae</taxon>
        <taxon>asterids</taxon>
        <taxon>campanulids</taxon>
        <taxon>Asterales</taxon>
        <taxon>Asteraceae</taxon>
        <taxon>Asteroideae</taxon>
        <taxon>Anthemideae</taxon>
        <taxon>Artemisiinae</taxon>
        <taxon>Artemisia</taxon>
    </lineage>
</organism>
<dbReference type="PANTHER" id="PTHR24356">
    <property type="entry name" value="SERINE/THREONINE-PROTEIN KINASE"/>
    <property type="match status" value="1"/>
</dbReference>
<feature type="domain" description="Protein kinase" evidence="9">
    <location>
        <begin position="1"/>
        <end position="160"/>
    </location>
</feature>
<dbReference type="OrthoDB" id="1739610at2759"/>
<comment type="catalytic activity">
    <reaction evidence="8">
        <text>L-seryl-[protein] + ATP = O-phospho-L-seryl-[protein] + ADP + H(+)</text>
        <dbReference type="Rhea" id="RHEA:17989"/>
        <dbReference type="Rhea" id="RHEA-COMP:9863"/>
        <dbReference type="Rhea" id="RHEA-COMP:11604"/>
        <dbReference type="ChEBI" id="CHEBI:15378"/>
        <dbReference type="ChEBI" id="CHEBI:29999"/>
        <dbReference type="ChEBI" id="CHEBI:30616"/>
        <dbReference type="ChEBI" id="CHEBI:83421"/>
        <dbReference type="ChEBI" id="CHEBI:456216"/>
        <dbReference type="EC" id="2.7.11.1"/>
    </reaction>
</comment>
<keyword evidence="6" id="KW-0067">ATP-binding</keyword>
<reference evidence="10 11" key="1">
    <citation type="journal article" date="2018" name="Mol. Plant">
        <title>The genome of Artemisia annua provides insight into the evolution of Asteraceae family and artemisinin biosynthesis.</title>
        <authorList>
            <person name="Shen Q."/>
            <person name="Zhang L."/>
            <person name="Liao Z."/>
            <person name="Wang S."/>
            <person name="Yan T."/>
            <person name="Shi P."/>
            <person name="Liu M."/>
            <person name="Fu X."/>
            <person name="Pan Q."/>
            <person name="Wang Y."/>
            <person name="Lv Z."/>
            <person name="Lu X."/>
            <person name="Zhang F."/>
            <person name="Jiang W."/>
            <person name="Ma Y."/>
            <person name="Chen M."/>
            <person name="Hao X."/>
            <person name="Li L."/>
            <person name="Tang Y."/>
            <person name="Lv G."/>
            <person name="Zhou Y."/>
            <person name="Sun X."/>
            <person name="Brodelius P.E."/>
            <person name="Rose J.K.C."/>
            <person name="Tang K."/>
        </authorList>
    </citation>
    <scope>NUCLEOTIDE SEQUENCE [LARGE SCALE GENOMIC DNA]</scope>
    <source>
        <strain evidence="11">cv. Huhao1</strain>
        <tissue evidence="10">Leaf</tissue>
    </source>
</reference>
<evidence type="ECO:0000259" key="9">
    <source>
        <dbReference type="PROSITE" id="PS50011"/>
    </source>
</evidence>
<evidence type="ECO:0000256" key="3">
    <source>
        <dbReference type="ARBA" id="ARBA00022679"/>
    </source>
</evidence>
<evidence type="ECO:0000256" key="4">
    <source>
        <dbReference type="ARBA" id="ARBA00022741"/>
    </source>
</evidence>
<name>A0A2U1KUV7_ARTAN</name>
<comment type="caution">
    <text evidence="10">The sequence shown here is derived from an EMBL/GenBank/DDBJ whole genome shotgun (WGS) entry which is preliminary data.</text>
</comment>
<keyword evidence="3" id="KW-0808">Transferase</keyword>
<evidence type="ECO:0000256" key="6">
    <source>
        <dbReference type="ARBA" id="ARBA00022840"/>
    </source>
</evidence>